<evidence type="ECO:0000313" key="3">
    <source>
        <dbReference type="Proteomes" id="UP000652219"/>
    </source>
</evidence>
<proteinExistence type="predicted"/>
<comment type="caution">
    <text evidence="2">The sequence shown here is derived from an EMBL/GenBank/DDBJ whole genome shotgun (WGS) entry which is preliminary data.</text>
</comment>
<accession>A0A8H6N4L7</accession>
<gene>
    <name evidence="2" type="ORF">CSOJ01_01373</name>
</gene>
<evidence type="ECO:0000313" key="2">
    <source>
        <dbReference type="EMBL" id="KAF6819316.1"/>
    </source>
</evidence>
<name>A0A8H6N4L7_9PEZI</name>
<feature type="region of interest" description="Disordered" evidence="1">
    <location>
        <begin position="28"/>
        <end position="60"/>
    </location>
</feature>
<feature type="compositionally biased region" description="Polar residues" evidence="1">
    <location>
        <begin position="158"/>
        <end position="174"/>
    </location>
</feature>
<reference evidence="2 3" key="1">
    <citation type="journal article" date="2020" name="Phytopathology">
        <title>Genome Sequence Resources of Colletotrichum truncatum, C. plurivorum, C. musicola, and C. sojae: Four Species Pathogenic to Soybean (Glycine max).</title>
        <authorList>
            <person name="Rogerio F."/>
            <person name="Boufleur T.R."/>
            <person name="Ciampi-Guillardi M."/>
            <person name="Sukno S.A."/>
            <person name="Thon M.R."/>
            <person name="Massola Junior N.S."/>
            <person name="Baroncelli R."/>
        </authorList>
    </citation>
    <scope>NUCLEOTIDE SEQUENCE [LARGE SCALE GENOMIC DNA]</scope>
    <source>
        <strain evidence="2 3">LFN0009</strain>
    </source>
</reference>
<sequence>MRPCEHALPIPANPVPKHRAGRAAVLQHLTRPPPPPVRPYSNVVRSNRHQPVPGHDDSRGAKRVQLLVPARHASATTACAANTAPGRDASVDSKVTRAGGMLNRPPMLCGAERAPRRVGWSSWKILQRSCLAPPLFQRRGEGSPSTTRGPTRAAAALTQPSRRQNETKQSTTEESFWKPAQIRAFSPPHLMLAGMPLLGVGAVGAYHPYRRDGTFPGNSEMRNPVSRRTLIHDGVVARSMLAAICRGGWRA</sequence>
<feature type="region of interest" description="Disordered" evidence="1">
    <location>
        <begin position="135"/>
        <end position="175"/>
    </location>
</feature>
<organism evidence="2 3">
    <name type="scientific">Colletotrichum sojae</name>
    <dbReference type="NCBI Taxonomy" id="2175907"/>
    <lineage>
        <taxon>Eukaryota</taxon>
        <taxon>Fungi</taxon>
        <taxon>Dikarya</taxon>
        <taxon>Ascomycota</taxon>
        <taxon>Pezizomycotina</taxon>
        <taxon>Sordariomycetes</taxon>
        <taxon>Hypocreomycetidae</taxon>
        <taxon>Glomerellales</taxon>
        <taxon>Glomerellaceae</taxon>
        <taxon>Colletotrichum</taxon>
        <taxon>Colletotrichum orchidearum species complex</taxon>
    </lineage>
</organism>
<dbReference type="Proteomes" id="UP000652219">
    <property type="component" value="Unassembled WGS sequence"/>
</dbReference>
<keyword evidence="3" id="KW-1185">Reference proteome</keyword>
<protein>
    <submittedName>
        <fullName evidence="2">Uncharacterized protein</fullName>
    </submittedName>
</protein>
<dbReference type="EMBL" id="WIGN01000010">
    <property type="protein sequence ID" value="KAF6819316.1"/>
    <property type="molecule type" value="Genomic_DNA"/>
</dbReference>
<evidence type="ECO:0000256" key="1">
    <source>
        <dbReference type="SAM" id="MobiDB-lite"/>
    </source>
</evidence>
<dbReference type="AlphaFoldDB" id="A0A8H6N4L7"/>